<feature type="non-terminal residue" evidence="5">
    <location>
        <position position="1"/>
    </location>
</feature>
<keyword evidence="6" id="KW-1185">Reference proteome</keyword>
<accession>A0ABU9GAT9</accession>
<dbReference type="InterPro" id="IPR009057">
    <property type="entry name" value="Homeodomain-like_sf"/>
</dbReference>
<protein>
    <submittedName>
        <fullName evidence="5">Helix-turn-helix domain-containing protein</fullName>
    </submittedName>
</protein>
<reference evidence="5 6" key="1">
    <citation type="submission" date="2024-02" db="EMBL/GenBank/DDBJ databases">
        <title>Bacteria isolated from the canopy kelp, Nereocystis luetkeana.</title>
        <authorList>
            <person name="Pfister C.A."/>
            <person name="Younker I.T."/>
            <person name="Light S.H."/>
        </authorList>
    </citation>
    <scope>NUCLEOTIDE SEQUENCE [LARGE SCALE GENOMIC DNA]</scope>
    <source>
        <strain evidence="5 6">TI.4.07</strain>
    </source>
</reference>
<evidence type="ECO:0000256" key="2">
    <source>
        <dbReference type="ARBA" id="ARBA00023125"/>
    </source>
</evidence>
<dbReference type="Gene3D" id="1.10.10.60">
    <property type="entry name" value="Homeodomain-like"/>
    <property type="match status" value="1"/>
</dbReference>
<dbReference type="Pfam" id="PF12833">
    <property type="entry name" value="HTH_18"/>
    <property type="match status" value="1"/>
</dbReference>
<dbReference type="PANTHER" id="PTHR43280">
    <property type="entry name" value="ARAC-FAMILY TRANSCRIPTIONAL REGULATOR"/>
    <property type="match status" value="1"/>
</dbReference>
<keyword evidence="2" id="KW-0238">DNA-binding</keyword>
<dbReference type="PROSITE" id="PS01124">
    <property type="entry name" value="HTH_ARAC_FAMILY_2"/>
    <property type="match status" value="1"/>
</dbReference>
<name>A0ABU9GAT9_9GAMM</name>
<keyword evidence="3" id="KW-0804">Transcription</keyword>
<dbReference type="RefSeq" id="WP_341568311.1">
    <property type="nucleotide sequence ID" value="NZ_JBAKAR010000398.1"/>
</dbReference>
<evidence type="ECO:0000259" key="4">
    <source>
        <dbReference type="PROSITE" id="PS01124"/>
    </source>
</evidence>
<organism evidence="5 6">
    <name type="scientific">Marinomonas arenicola</name>
    <dbReference type="NCBI Taxonomy" id="569601"/>
    <lineage>
        <taxon>Bacteria</taxon>
        <taxon>Pseudomonadati</taxon>
        <taxon>Pseudomonadota</taxon>
        <taxon>Gammaproteobacteria</taxon>
        <taxon>Oceanospirillales</taxon>
        <taxon>Oceanospirillaceae</taxon>
        <taxon>Marinomonas</taxon>
    </lineage>
</organism>
<keyword evidence="1" id="KW-0805">Transcription regulation</keyword>
<evidence type="ECO:0000313" key="5">
    <source>
        <dbReference type="EMBL" id="MEL0615161.1"/>
    </source>
</evidence>
<dbReference type="SUPFAM" id="SSF46689">
    <property type="entry name" value="Homeodomain-like"/>
    <property type="match status" value="1"/>
</dbReference>
<sequence>VNRVRISRACNLLTETDKQIANICFQVGFNNVANINRRYQELKGVTARDFRSQTNNRLEGQTLTAH</sequence>
<feature type="domain" description="HTH araC/xylS-type" evidence="4">
    <location>
        <begin position="1"/>
        <end position="53"/>
    </location>
</feature>
<evidence type="ECO:0000313" key="6">
    <source>
        <dbReference type="Proteomes" id="UP001379949"/>
    </source>
</evidence>
<evidence type="ECO:0000256" key="1">
    <source>
        <dbReference type="ARBA" id="ARBA00023015"/>
    </source>
</evidence>
<evidence type="ECO:0000256" key="3">
    <source>
        <dbReference type="ARBA" id="ARBA00023163"/>
    </source>
</evidence>
<gene>
    <name evidence="5" type="ORF">V6242_18710</name>
</gene>
<proteinExistence type="predicted"/>
<dbReference type="PANTHER" id="PTHR43280:SF27">
    <property type="entry name" value="TRANSCRIPTIONAL REGULATOR MTLR"/>
    <property type="match status" value="1"/>
</dbReference>
<dbReference type="Proteomes" id="UP001379949">
    <property type="component" value="Unassembled WGS sequence"/>
</dbReference>
<dbReference type="EMBL" id="JBAKAR010000398">
    <property type="protein sequence ID" value="MEL0615161.1"/>
    <property type="molecule type" value="Genomic_DNA"/>
</dbReference>
<comment type="caution">
    <text evidence="5">The sequence shown here is derived from an EMBL/GenBank/DDBJ whole genome shotgun (WGS) entry which is preliminary data.</text>
</comment>
<dbReference type="InterPro" id="IPR018060">
    <property type="entry name" value="HTH_AraC"/>
</dbReference>